<dbReference type="EMBL" id="ML119692">
    <property type="protein sequence ID" value="RPA80090.1"/>
    <property type="molecule type" value="Genomic_DNA"/>
</dbReference>
<feature type="region of interest" description="Disordered" evidence="4">
    <location>
        <begin position="238"/>
        <end position="257"/>
    </location>
</feature>
<organism evidence="5 6">
    <name type="scientific">Ascobolus immersus RN42</name>
    <dbReference type="NCBI Taxonomy" id="1160509"/>
    <lineage>
        <taxon>Eukaryota</taxon>
        <taxon>Fungi</taxon>
        <taxon>Dikarya</taxon>
        <taxon>Ascomycota</taxon>
        <taxon>Pezizomycotina</taxon>
        <taxon>Pezizomycetes</taxon>
        <taxon>Pezizales</taxon>
        <taxon>Ascobolaceae</taxon>
        <taxon>Ascobolus</taxon>
    </lineage>
</organism>
<dbReference type="Pfam" id="PF13738">
    <property type="entry name" value="Pyr_redox_3"/>
    <property type="match status" value="1"/>
</dbReference>
<evidence type="ECO:0000256" key="4">
    <source>
        <dbReference type="SAM" id="MobiDB-lite"/>
    </source>
</evidence>
<dbReference type="PANTHER" id="PTHR23023">
    <property type="entry name" value="DIMETHYLANILINE MONOOXYGENASE"/>
    <property type="match status" value="1"/>
</dbReference>
<keyword evidence="2" id="KW-0274">FAD</keyword>
<accession>A0A3N4I7K2</accession>
<dbReference type="SUPFAM" id="SSF51905">
    <property type="entry name" value="FAD/NAD(P)-binding domain"/>
    <property type="match status" value="1"/>
</dbReference>
<keyword evidence="3" id="KW-0560">Oxidoreductase</keyword>
<sequence length="612" mass="68406">MSSSQEDLIYDCIVLGAGPQGLVSAKTYLQCSPSANLLLLDSQPTLGGTWAPSRLYPGLTTQNPISQYEFTDFPMSSDWIKSGKKYEYIPGSEVSRYLQQYAEHYHLVERCRFGEMIDQVERNSAGWMVLTSLILGEGLVEGRRHVYYTKQLIVATGMSFNPKLPAPFPGQSEFEMDGGRVFHCKYVPQQLEFLKSDEVRSIVVLGGGKYSVDMVTMCAGLGKKVEWVIRPSSQAGSGSKCTYPETTRGHPDGGGPVSGEVGQSDVGAAKMHPNMYDTSSWGYWFWQSGRFWLGYWIMGLYWRIMGWVTNMTSRSVENLREAKVELARNGCFLSAAAIMQTPTMMEVLSDPAKVTIHRASITKLEAGVVNLTSTHGLNRTISTIPSTAVILATGWNAPYPFFSDSLKMELGLPVPISSYPANLHQHWEELDQAADKELLAKLPFLKYSPLDSSPLTHTQFRQYRYIVPTAHFSPSFPPHLRNIVFGGTAQANLHILSAEMQAIWGVAYLLSSASPDLYPLPTLPKSLNEAEYHTALQTRFQERKYPGRGREIPSLLWEYIGYTDALLNDIGLQGRGMGLWTIQSPRLYSGVVEEWLRRGRTEIDGRENKKVV</sequence>
<evidence type="ECO:0000313" key="6">
    <source>
        <dbReference type="Proteomes" id="UP000275078"/>
    </source>
</evidence>
<gene>
    <name evidence="5" type="ORF">BJ508DRAFT_240193</name>
</gene>
<dbReference type="Gene3D" id="3.50.50.60">
    <property type="entry name" value="FAD/NAD(P)-binding domain"/>
    <property type="match status" value="1"/>
</dbReference>
<dbReference type="InterPro" id="IPR036188">
    <property type="entry name" value="FAD/NAD-bd_sf"/>
</dbReference>
<evidence type="ECO:0000313" key="5">
    <source>
        <dbReference type="EMBL" id="RPA80090.1"/>
    </source>
</evidence>
<evidence type="ECO:0000256" key="1">
    <source>
        <dbReference type="ARBA" id="ARBA00022630"/>
    </source>
</evidence>
<keyword evidence="1" id="KW-0285">Flavoprotein</keyword>
<dbReference type="STRING" id="1160509.A0A3N4I7K2"/>
<evidence type="ECO:0000256" key="3">
    <source>
        <dbReference type="ARBA" id="ARBA00023002"/>
    </source>
</evidence>
<dbReference type="AlphaFoldDB" id="A0A3N4I7K2"/>
<reference evidence="5 6" key="1">
    <citation type="journal article" date="2018" name="Nat. Ecol. Evol.">
        <title>Pezizomycetes genomes reveal the molecular basis of ectomycorrhizal truffle lifestyle.</title>
        <authorList>
            <person name="Murat C."/>
            <person name="Payen T."/>
            <person name="Noel B."/>
            <person name="Kuo A."/>
            <person name="Morin E."/>
            <person name="Chen J."/>
            <person name="Kohler A."/>
            <person name="Krizsan K."/>
            <person name="Balestrini R."/>
            <person name="Da Silva C."/>
            <person name="Montanini B."/>
            <person name="Hainaut M."/>
            <person name="Levati E."/>
            <person name="Barry K.W."/>
            <person name="Belfiori B."/>
            <person name="Cichocki N."/>
            <person name="Clum A."/>
            <person name="Dockter R.B."/>
            <person name="Fauchery L."/>
            <person name="Guy J."/>
            <person name="Iotti M."/>
            <person name="Le Tacon F."/>
            <person name="Lindquist E.A."/>
            <person name="Lipzen A."/>
            <person name="Malagnac F."/>
            <person name="Mello A."/>
            <person name="Molinier V."/>
            <person name="Miyauchi S."/>
            <person name="Poulain J."/>
            <person name="Riccioni C."/>
            <person name="Rubini A."/>
            <person name="Sitrit Y."/>
            <person name="Splivallo R."/>
            <person name="Traeger S."/>
            <person name="Wang M."/>
            <person name="Zifcakova L."/>
            <person name="Wipf D."/>
            <person name="Zambonelli A."/>
            <person name="Paolocci F."/>
            <person name="Nowrousian M."/>
            <person name="Ottonello S."/>
            <person name="Baldrian P."/>
            <person name="Spatafora J.W."/>
            <person name="Henrissat B."/>
            <person name="Nagy L.G."/>
            <person name="Aury J.M."/>
            <person name="Wincker P."/>
            <person name="Grigoriev I.V."/>
            <person name="Bonfante P."/>
            <person name="Martin F.M."/>
        </authorList>
    </citation>
    <scope>NUCLEOTIDE SEQUENCE [LARGE SCALE GENOMIC DNA]</scope>
    <source>
        <strain evidence="5 6">RN42</strain>
    </source>
</reference>
<keyword evidence="6" id="KW-1185">Reference proteome</keyword>
<protein>
    <submittedName>
        <fullName evidence="5">FAD/NAD(P)-binding domain-containing protein</fullName>
    </submittedName>
</protein>
<dbReference type="GO" id="GO:0016491">
    <property type="term" value="F:oxidoreductase activity"/>
    <property type="evidence" value="ECO:0007669"/>
    <property type="project" value="UniProtKB-KW"/>
</dbReference>
<name>A0A3N4I7K2_ASCIM</name>
<proteinExistence type="predicted"/>
<dbReference type="InterPro" id="IPR050346">
    <property type="entry name" value="FMO-like"/>
</dbReference>
<evidence type="ECO:0000256" key="2">
    <source>
        <dbReference type="ARBA" id="ARBA00022827"/>
    </source>
</evidence>
<dbReference type="Proteomes" id="UP000275078">
    <property type="component" value="Unassembled WGS sequence"/>
</dbReference>
<dbReference type="OrthoDB" id="2915840at2759"/>
<dbReference type="PRINTS" id="PR00411">
    <property type="entry name" value="PNDRDTASEI"/>
</dbReference>